<keyword evidence="2" id="KW-0132">Cell division</keyword>
<name>A0A238JBP9_9RHOB</name>
<feature type="coiled-coil region" evidence="1">
    <location>
        <begin position="65"/>
        <end position="92"/>
    </location>
</feature>
<dbReference type="AlphaFoldDB" id="A0A238JBP9"/>
<evidence type="ECO:0000256" key="1">
    <source>
        <dbReference type="SAM" id="Coils"/>
    </source>
</evidence>
<accession>A0A238JBP9</accession>
<keyword evidence="1" id="KW-0175">Coiled coil</keyword>
<protein>
    <submittedName>
        <fullName evidence="2">Cell division protein ZapA</fullName>
    </submittedName>
</protein>
<proteinExistence type="predicted"/>
<dbReference type="InterPro" id="IPR007838">
    <property type="entry name" value="Cell_div_ZapA-like"/>
</dbReference>
<organism evidence="2 3">
    <name type="scientific">Pelagimonas phthalicica</name>
    <dbReference type="NCBI Taxonomy" id="1037362"/>
    <lineage>
        <taxon>Bacteria</taxon>
        <taxon>Pseudomonadati</taxon>
        <taxon>Pseudomonadota</taxon>
        <taxon>Alphaproteobacteria</taxon>
        <taxon>Rhodobacterales</taxon>
        <taxon>Roseobacteraceae</taxon>
        <taxon>Pelagimonas</taxon>
    </lineage>
</organism>
<dbReference type="EMBL" id="FXXP01000002">
    <property type="protein sequence ID" value="SMX28110.1"/>
    <property type="molecule type" value="Genomic_DNA"/>
</dbReference>
<keyword evidence="2" id="KW-0131">Cell cycle</keyword>
<evidence type="ECO:0000313" key="3">
    <source>
        <dbReference type="Proteomes" id="UP000225972"/>
    </source>
</evidence>
<dbReference type="GO" id="GO:0051301">
    <property type="term" value="P:cell division"/>
    <property type="evidence" value="ECO:0007669"/>
    <property type="project" value="UniProtKB-KW"/>
</dbReference>
<dbReference type="SUPFAM" id="SSF102829">
    <property type="entry name" value="Cell division protein ZapA-like"/>
    <property type="match status" value="1"/>
</dbReference>
<dbReference type="OrthoDB" id="9797575at2"/>
<dbReference type="InterPro" id="IPR036192">
    <property type="entry name" value="Cell_div_ZapA-like_sf"/>
</dbReference>
<evidence type="ECO:0000313" key="2">
    <source>
        <dbReference type="EMBL" id="SMX28110.1"/>
    </source>
</evidence>
<keyword evidence="3" id="KW-1185">Reference proteome</keyword>
<sequence>MSQIEVEIVIGGRTFEVACQDGEQQFLQSAARLLDAEASVLVGQIGRIPEPRMLLMSGLMLADKTAGLEEKLREADDKMAALQAELDELKSAPPPMPEKVEVPVIPGNVTDGLAELAAQAEALAASVDEKLA</sequence>
<dbReference type="Gene3D" id="3.30.160.880">
    <property type="entry name" value="Cell division protein ZapA protomer, N-terminal domain"/>
    <property type="match status" value="1"/>
</dbReference>
<gene>
    <name evidence="2" type="ORF">TRP8649_02223</name>
</gene>
<dbReference type="Pfam" id="PF05164">
    <property type="entry name" value="ZapA"/>
    <property type="match status" value="1"/>
</dbReference>
<reference evidence="3" key="1">
    <citation type="submission" date="2017-05" db="EMBL/GenBank/DDBJ databases">
        <authorList>
            <person name="Rodrigo-Torres L."/>
            <person name="Arahal R. D."/>
            <person name="Lucena T."/>
        </authorList>
    </citation>
    <scope>NUCLEOTIDE SEQUENCE [LARGE SCALE GENOMIC DNA]</scope>
    <source>
        <strain evidence="3">CECT 8649</strain>
    </source>
</reference>
<dbReference type="Proteomes" id="UP000225972">
    <property type="component" value="Unassembled WGS sequence"/>
</dbReference>
<dbReference type="RefSeq" id="WP_099245220.1">
    <property type="nucleotide sequence ID" value="NZ_FXXP01000002.1"/>
</dbReference>
<dbReference type="InterPro" id="IPR042233">
    <property type="entry name" value="Cell_div_ZapA_N"/>
</dbReference>